<name>A0A0W0G6V8_MONRR</name>
<evidence type="ECO:0000313" key="2">
    <source>
        <dbReference type="Proteomes" id="UP000054988"/>
    </source>
</evidence>
<accession>A0A0W0G6V8</accession>
<protein>
    <submittedName>
        <fullName evidence="1">Uncharacterized protein</fullName>
    </submittedName>
</protein>
<reference evidence="1 2" key="1">
    <citation type="submission" date="2015-12" db="EMBL/GenBank/DDBJ databases">
        <title>Draft genome sequence of Moniliophthora roreri, the causal agent of frosty pod rot of cacao.</title>
        <authorList>
            <person name="Aime M.C."/>
            <person name="Diaz-Valderrama J.R."/>
            <person name="Kijpornyongpan T."/>
            <person name="Phillips-Mora W."/>
        </authorList>
    </citation>
    <scope>NUCLEOTIDE SEQUENCE [LARGE SCALE GENOMIC DNA]</scope>
    <source>
        <strain evidence="1 2">MCA 2952</strain>
    </source>
</reference>
<evidence type="ECO:0000313" key="1">
    <source>
        <dbReference type="EMBL" id="KTB44241.1"/>
    </source>
</evidence>
<dbReference type="Proteomes" id="UP000054988">
    <property type="component" value="Unassembled WGS sequence"/>
</dbReference>
<gene>
    <name evidence="1" type="ORF">WG66_3185</name>
</gene>
<proteinExistence type="predicted"/>
<dbReference type="AlphaFoldDB" id="A0A0W0G6V8"/>
<sequence>MYTLSLDRAALLLIPPQSELGTSEPCAVQIMVKSRYKIGSEIKCNGSPDILAAYFFVQNDITKAVRNLVAYDLTASFPFPYERKVIIKGDGYALHGAKHPWSIFQHVNGSLRWGNERVRVAKHKWVFELELERELWKEMDWEVDETLVVRSDELEDEGEVEEMLVG</sequence>
<dbReference type="EMBL" id="LATX01000963">
    <property type="protein sequence ID" value="KTB44241.1"/>
    <property type="molecule type" value="Genomic_DNA"/>
</dbReference>
<organism evidence="1 2">
    <name type="scientific">Moniliophthora roreri</name>
    <name type="common">Frosty pod rot fungus</name>
    <name type="synonym">Monilia roreri</name>
    <dbReference type="NCBI Taxonomy" id="221103"/>
    <lineage>
        <taxon>Eukaryota</taxon>
        <taxon>Fungi</taxon>
        <taxon>Dikarya</taxon>
        <taxon>Basidiomycota</taxon>
        <taxon>Agaricomycotina</taxon>
        <taxon>Agaricomycetes</taxon>
        <taxon>Agaricomycetidae</taxon>
        <taxon>Agaricales</taxon>
        <taxon>Marasmiineae</taxon>
        <taxon>Marasmiaceae</taxon>
        <taxon>Moniliophthora</taxon>
    </lineage>
</organism>
<comment type="caution">
    <text evidence="1">The sequence shown here is derived from an EMBL/GenBank/DDBJ whole genome shotgun (WGS) entry which is preliminary data.</text>
</comment>